<evidence type="ECO:0000313" key="6">
    <source>
        <dbReference type="Proteomes" id="UP001230051"/>
    </source>
</evidence>
<organism evidence="5 6">
    <name type="scientific">Acipenser oxyrinchus oxyrinchus</name>
    <dbReference type="NCBI Taxonomy" id="40147"/>
    <lineage>
        <taxon>Eukaryota</taxon>
        <taxon>Metazoa</taxon>
        <taxon>Chordata</taxon>
        <taxon>Craniata</taxon>
        <taxon>Vertebrata</taxon>
        <taxon>Euteleostomi</taxon>
        <taxon>Actinopterygii</taxon>
        <taxon>Chondrostei</taxon>
        <taxon>Acipenseriformes</taxon>
        <taxon>Acipenseridae</taxon>
        <taxon>Acipenser</taxon>
    </lineage>
</organism>
<comment type="subcellular location">
    <subcellularLocation>
        <location evidence="1">Secreted</location>
    </subcellularLocation>
</comment>
<gene>
    <name evidence="5" type="primary">TG</name>
    <name evidence="5" type="ORF">AOXY_G3122</name>
</gene>
<sequence length="205" mass="22682">MLSLICVPDSNMHVRPKSALERSSIVLQDERTKSEQPIQTSYKGSLHLSGQQHYSSGPITSCSEHYWIFKSKYSAEQAQTWGLKRCEEEFCKVTDLQDNATLHFTCTLYPDTQACGAYDKTARQPVFLILLLTFSVFQGGSSFSPAATMSKKRAKELGASLASEVSCSSAVPACLRDVPALQLNAAQTSCVHRTGLHHLNWDIFT</sequence>
<keyword evidence="2" id="KW-0964">Secreted</keyword>
<comment type="caution">
    <text evidence="5">The sequence shown here is derived from an EMBL/GenBank/DDBJ whole genome shotgun (WGS) entry which is preliminary data.</text>
</comment>
<dbReference type="PANTHER" id="PTHR14093">
    <property type="entry name" value="HLA CLASS II GAMMA CHAIN"/>
    <property type="match status" value="1"/>
</dbReference>
<evidence type="ECO:0000256" key="4">
    <source>
        <dbReference type="ARBA" id="ARBA00023180"/>
    </source>
</evidence>
<name>A0AAD8GEN3_ACIOX</name>
<dbReference type="PANTHER" id="PTHR14093:SF19">
    <property type="entry name" value="THYROGLOBULIN"/>
    <property type="match status" value="1"/>
</dbReference>
<protein>
    <submittedName>
        <fullName evidence="5">Thyroglobulin-like isoform X1</fullName>
    </submittedName>
</protein>
<dbReference type="GO" id="GO:0006590">
    <property type="term" value="P:thyroid hormone generation"/>
    <property type="evidence" value="ECO:0007669"/>
    <property type="project" value="TreeGrafter"/>
</dbReference>
<keyword evidence="3" id="KW-0732">Signal</keyword>
<keyword evidence="6" id="KW-1185">Reference proteome</keyword>
<accession>A0AAD8GEN3</accession>
<reference evidence="5" key="1">
    <citation type="submission" date="2022-02" db="EMBL/GenBank/DDBJ databases">
        <title>Atlantic sturgeon de novo genome assembly.</title>
        <authorList>
            <person name="Stock M."/>
            <person name="Klopp C."/>
            <person name="Guiguen Y."/>
            <person name="Cabau C."/>
            <person name="Parinello H."/>
            <person name="Santidrian Yebra-Pimentel E."/>
            <person name="Kuhl H."/>
            <person name="Dirks R.P."/>
            <person name="Guessner J."/>
            <person name="Wuertz S."/>
            <person name="Du K."/>
            <person name="Schartl M."/>
        </authorList>
    </citation>
    <scope>NUCLEOTIDE SEQUENCE</scope>
    <source>
        <strain evidence="5">STURGEONOMICS-FGT-2020</strain>
        <tissue evidence="5">Whole blood</tissue>
    </source>
</reference>
<dbReference type="InterPro" id="IPR052001">
    <property type="entry name" value="MHC-II_Gamma/Thyroglobulin"/>
</dbReference>
<dbReference type="EMBL" id="JAGXEW010000003">
    <property type="protein sequence ID" value="KAK1173086.1"/>
    <property type="molecule type" value="Genomic_DNA"/>
</dbReference>
<evidence type="ECO:0000256" key="2">
    <source>
        <dbReference type="ARBA" id="ARBA00022525"/>
    </source>
</evidence>
<keyword evidence="4" id="KW-0325">Glycoprotein</keyword>
<dbReference type="Proteomes" id="UP001230051">
    <property type="component" value="Unassembled WGS sequence"/>
</dbReference>
<evidence type="ECO:0000256" key="3">
    <source>
        <dbReference type="ARBA" id="ARBA00022729"/>
    </source>
</evidence>
<evidence type="ECO:0000256" key="1">
    <source>
        <dbReference type="ARBA" id="ARBA00004613"/>
    </source>
</evidence>
<evidence type="ECO:0000313" key="5">
    <source>
        <dbReference type="EMBL" id="KAK1173086.1"/>
    </source>
</evidence>
<proteinExistence type="predicted"/>
<dbReference type="GO" id="GO:0005615">
    <property type="term" value="C:extracellular space"/>
    <property type="evidence" value="ECO:0007669"/>
    <property type="project" value="TreeGrafter"/>
</dbReference>
<dbReference type="AlphaFoldDB" id="A0AAD8GEN3"/>